<gene>
    <name evidence="1" type="ORF">HPT30_20190</name>
</gene>
<evidence type="ECO:0008006" key="3">
    <source>
        <dbReference type="Google" id="ProtNLM"/>
    </source>
</evidence>
<protein>
    <recommendedName>
        <fullName evidence="3">DUF4143 domain-containing protein</fullName>
    </recommendedName>
</protein>
<accession>A0A850ESA5</accession>
<dbReference type="EMBL" id="JABWCS010000215">
    <property type="protein sequence ID" value="NUU62670.1"/>
    <property type="molecule type" value="Genomic_DNA"/>
</dbReference>
<dbReference type="RefSeq" id="WP_175373119.1">
    <property type="nucleotide sequence ID" value="NZ_JABWCS010000215.1"/>
</dbReference>
<reference evidence="1" key="1">
    <citation type="submission" date="2020-06" db="EMBL/GenBank/DDBJ databases">
        <title>Paenibacillus sp. nov., isolated from soil.</title>
        <authorList>
            <person name="Seo Y.L."/>
        </authorList>
    </citation>
    <scope>NUCLEOTIDE SEQUENCE [LARGE SCALE GENOMIC DNA]</scope>
    <source>
        <strain evidence="1">JW14</strain>
    </source>
</reference>
<evidence type="ECO:0000313" key="1">
    <source>
        <dbReference type="EMBL" id="NUU62670.1"/>
    </source>
</evidence>
<comment type="caution">
    <text evidence="1">The sequence shown here is derived from an EMBL/GenBank/DDBJ whole genome shotgun (WGS) entry which is preliminary data.</text>
</comment>
<proteinExistence type="predicted"/>
<dbReference type="AlphaFoldDB" id="A0A850ESA5"/>
<name>A0A850ESA5_9BACL</name>
<dbReference type="Proteomes" id="UP000564806">
    <property type="component" value="Unassembled WGS sequence"/>
</dbReference>
<keyword evidence="2" id="KW-1185">Reference proteome</keyword>
<evidence type="ECO:0000313" key="2">
    <source>
        <dbReference type="Proteomes" id="UP000564806"/>
    </source>
</evidence>
<sequence>MTDNGIEKVIEAVRTIRIGVVAEEFEIHRAIAAALNKAGIDYHHEHKLGPRCRIDFLTSSGIGIEVKKGKPYSVAVEKQLERYARFDAVKGIILVIERYQDVPAEVAGKPCRSLGLRKLWGIAL</sequence>
<organism evidence="1 2">
    <name type="scientific">Paenibacillus agri</name>
    <dbReference type="NCBI Taxonomy" id="2744309"/>
    <lineage>
        <taxon>Bacteria</taxon>
        <taxon>Bacillati</taxon>
        <taxon>Bacillota</taxon>
        <taxon>Bacilli</taxon>
        <taxon>Bacillales</taxon>
        <taxon>Paenibacillaceae</taxon>
        <taxon>Paenibacillus</taxon>
    </lineage>
</organism>